<feature type="region of interest" description="Disordered" evidence="5">
    <location>
        <begin position="126"/>
        <end position="151"/>
    </location>
</feature>
<dbReference type="InterPro" id="IPR013083">
    <property type="entry name" value="Znf_RING/FYVE/PHD"/>
</dbReference>
<evidence type="ECO:0000256" key="5">
    <source>
        <dbReference type="SAM" id="MobiDB-lite"/>
    </source>
</evidence>
<dbReference type="Proteomes" id="UP000483820">
    <property type="component" value="Chromosome IV"/>
</dbReference>
<dbReference type="InterPro" id="IPR017907">
    <property type="entry name" value="Znf_RING_CS"/>
</dbReference>
<dbReference type="GO" id="GO:0061630">
    <property type="term" value="F:ubiquitin protein ligase activity"/>
    <property type="evidence" value="ECO:0007669"/>
    <property type="project" value="TreeGrafter"/>
</dbReference>
<keyword evidence="3" id="KW-0862">Zinc</keyword>
<dbReference type="RefSeq" id="XP_003094623.2">
    <property type="nucleotide sequence ID" value="XM_003094575.2"/>
</dbReference>
<dbReference type="PANTHER" id="PTHR22791:SF34">
    <property type="entry name" value="RING-TYPE DOMAIN-CONTAINING PROTEIN"/>
    <property type="match status" value="1"/>
</dbReference>
<reference evidence="7 8" key="1">
    <citation type="submission" date="2019-12" db="EMBL/GenBank/DDBJ databases">
        <title>Chromosome-level assembly of the Caenorhabditis remanei genome.</title>
        <authorList>
            <person name="Teterina A.A."/>
            <person name="Willis J.H."/>
            <person name="Phillips P.C."/>
        </authorList>
    </citation>
    <scope>NUCLEOTIDE SEQUENCE [LARGE SCALE GENOMIC DNA]</scope>
    <source>
        <strain evidence="7 8">PX506</strain>
        <tissue evidence="7">Whole organism</tissue>
    </source>
</reference>
<dbReference type="GeneID" id="9804987"/>
<protein>
    <recommendedName>
        <fullName evidence="6">RING-type domain-containing protein</fullName>
    </recommendedName>
</protein>
<dbReference type="SUPFAM" id="SSF57850">
    <property type="entry name" value="RING/U-box"/>
    <property type="match status" value="1"/>
</dbReference>
<dbReference type="PROSITE" id="PS00518">
    <property type="entry name" value="ZF_RING_1"/>
    <property type="match status" value="1"/>
</dbReference>
<dbReference type="EMBL" id="WUAV01000004">
    <property type="protein sequence ID" value="KAF1758708.1"/>
    <property type="molecule type" value="Genomic_DNA"/>
</dbReference>
<comment type="caution">
    <text evidence="7">The sequence shown here is derived from an EMBL/GenBank/DDBJ whole genome shotgun (WGS) entry which is preliminary data.</text>
</comment>
<evidence type="ECO:0000256" key="3">
    <source>
        <dbReference type="ARBA" id="ARBA00022833"/>
    </source>
</evidence>
<dbReference type="GO" id="GO:0016567">
    <property type="term" value="P:protein ubiquitination"/>
    <property type="evidence" value="ECO:0007669"/>
    <property type="project" value="TreeGrafter"/>
</dbReference>
<evidence type="ECO:0000313" key="8">
    <source>
        <dbReference type="Proteomes" id="UP000483820"/>
    </source>
</evidence>
<evidence type="ECO:0000256" key="4">
    <source>
        <dbReference type="PROSITE-ProRule" id="PRU00175"/>
    </source>
</evidence>
<evidence type="ECO:0000313" key="7">
    <source>
        <dbReference type="EMBL" id="KAF1758708.1"/>
    </source>
</evidence>
<name>A0A6A5GTA1_CAERE</name>
<dbReference type="InterPro" id="IPR027370">
    <property type="entry name" value="Znf-RING_euk"/>
</dbReference>
<dbReference type="InterPro" id="IPR001841">
    <property type="entry name" value="Znf_RING"/>
</dbReference>
<dbReference type="Gene3D" id="3.30.40.10">
    <property type="entry name" value="Zinc/RING finger domain, C3HC4 (zinc finger)"/>
    <property type="match status" value="1"/>
</dbReference>
<dbReference type="Pfam" id="PF13445">
    <property type="entry name" value="zf-RING_UBOX"/>
    <property type="match status" value="1"/>
</dbReference>
<dbReference type="AlphaFoldDB" id="A0A6A5GTA1"/>
<feature type="compositionally biased region" description="Polar residues" evidence="5">
    <location>
        <begin position="127"/>
        <end position="141"/>
    </location>
</feature>
<sequence>MNDVTTSSVFLDSLFIDDSLITCEVCFEAFNHQTRPPKLLPCGHNFCESCIFSLCLHQEYYLLDSIKCPTCRREFTMKTARQAPTNYDLCKILENLWKRKEQNVTVIEVPDKSSDLPPPMKEVTVSRKMTSSLSAATSTEQKNPRHHHHVSKKMKALAKRSEESKHLKCADCHRKISQKNLFRVSRYCVDCTSTSRMTIVCLECCVNHHNGHELLTEDALHHNQLKTITELRKLRHKILDISDEFDTRSEEIRMSGMEVCGSLVAEKQSLLTYTLASIDDVMRRIETSPILFPPVLRSIRDEQSHNFSRLEKLGIQLEKSLVSRKNTKPTSLTFIENMNESDIQGPSGLGPKPPKGVGLSLNRSLSLRQSRVSLRGDRDDSLFHESIASLVRLMHKHPMCLQLDFHHSTVNPKDTVEQRKQKIMSCAHATTCMLDIDTQISMVPLFADVLLNCFYQLNRLSKNKFVGDKKSFRRIDIWKQIQDSYTVLFGITAKHFPSHHPERVDILDDLAYLCHLYSDVADQGTVTICLIEAARARASDPTGLSDIEQQRTQERLELIDEHLTECRRLQKLLELRKTSKTKKSGGLKRLFGGCFTSQELVNESLVY</sequence>
<gene>
    <name evidence="7" type="ORF">GCK72_015168</name>
</gene>
<accession>A0A6A5GTA1</accession>
<dbReference type="PROSITE" id="PS50089">
    <property type="entry name" value="ZF_RING_2"/>
    <property type="match status" value="1"/>
</dbReference>
<evidence type="ECO:0000256" key="2">
    <source>
        <dbReference type="ARBA" id="ARBA00022771"/>
    </source>
</evidence>
<dbReference type="CTD" id="9804987"/>
<feature type="domain" description="RING-type" evidence="6">
    <location>
        <begin position="23"/>
        <end position="72"/>
    </location>
</feature>
<dbReference type="CDD" id="cd16581">
    <property type="entry name" value="RING-HC_TRIM13_like_C-V"/>
    <property type="match status" value="1"/>
</dbReference>
<dbReference type="SMART" id="SM00184">
    <property type="entry name" value="RING"/>
    <property type="match status" value="1"/>
</dbReference>
<dbReference type="InterPro" id="IPR051435">
    <property type="entry name" value="RING_finger_E3_ubiq-ligases"/>
</dbReference>
<evidence type="ECO:0000259" key="6">
    <source>
        <dbReference type="PROSITE" id="PS50089"/>
    </source>
</evidence>
<keyword evidence="1" id="KW-0479">Metal-binding</keyword>
<proteinExistence type="predicted"/>
<dbReference type="GO" id="GO:0008270">
    <property type="term" value="F:zinc ion binding"/>
    <property type="evidence" value="ECO:0007669"/>
    <property type="project" value="UniProtKB-KW"/>
</dbReference>
<dbReference type="PANTHER" id="PTHR22791">
    <property type="entry name" value="RING-TYPE DOMAIN-CONTAINING PROTEIN"/>
    <property type="match status" value="1"/>
</dbReference>
<organism evidence="7 8">
    <name type="scientific">Caenorhabditis remanei</name>
    <name type="common">Caenorhabditis vulgaris</name>
    <dbReference type="NCBI Taxonomy" id="31234"/>
    <lineage>
        <taxon>Eukaryota</taxon>
        <taxon>Metazoa</taxon>
        <taxon>Ecdysozoa</taxon>
        <taxon>Nematoda</taxon>
        <taxon>Chromadorea</taxon>
        <taxon>Rhabditida</taxon>
        <taxon>Rhabditina</taxon>
        <taxon>Rhabditomorpha</taxon>
        <taxon>Rhabditoidea</taxon>
        <taxon>Rhabditidae</taxon>
        <taxon>Peloderinae</taxon>
        <taxon>Caenorhabditis</taxon>
    </lineage>
</organism>
<keyword evidence="2 4" id="KW-0863">Zinc-finger</keyword>
<dbReference type="KEGG" id="crq:GCK72_015168"/>
<evidence type="ECO:0000256" key="1">
    <source>
        <dbReference type="ARBA" id="ARBA00022723"/>
    </source>
</evidence>